<name>A0A263BYQ8_9BACI</name>
<dbReference type="NCBIfam" id="NF001126">
    <property type="entry name" value="PRK00139.1-4"/>
    <property type="match status" value="1"/>
</dbReference>
<evidence type="ECO:0000256" key="11">
    <source>
        <dbReference type="ARBA" id="ARBA00023316"/>
    </source>
</evidence>
<dbReference type="Gene3D" id="3.90.190.20">
    <property type="entry name" value="Mur ligase, C-terminal domain"/>
    <property type="match status" value="1"/>
</dbReference>
<evidence type="ECO:0000313" key="24">
    <source>
        <dbReference type="EMBL" id="OZM58758.1"/>
    </source>
</evidence>
<dbReference type="EC" id="6.3.2.13" evidence="14 19"/>
<dbReference type="GO" id="GO:0051301">
    <property type="term" value="P:cell division"/>
    <property type="evidence" value="ECO:0007669"/>
    <property type="project" value="UniProtKB-KW"/>
</dbReference>
<evidence type="ECO:0000256" key="8">
    <source>
        <dbReference type="ARBA" id="ARBA00022960"/>
    </source>
</evidence>
<dbReference type="Proteomes" id="UP000217083">
    <property type="component" value="Unassembled WGS sequence"/>
</dbReference>
<dbReference type="InterPro" id="IPR035911">
    <property type="entry name" value="MurE/MurF_N"/>
</dbReference>
<protein>
    <recommendedName>
        <fullName evidence="15 19">UDP-N-acetylmuramoyl-L-alanyl-D-glutamate--2,6-diaminopimelate ligase</fullName>
        <ecNumber evidence="14 19">6.3.2.13</ecNumber>
    </recommendedName>
    <alternativeName>
        <fullName evidence="16 19">Meso-A2pm-adding enzyme</fullName>
    </alternativeName>
    <alternativeName>
        <fullName evidence="17 19">Meso-diaminopimelate-adding enzyme</fullName>
    </alternativeName>
    <alternativeName>
        <fullName evidence="18 19">UDP-MurNAc-L-Ala-D-Glu:meso-diaminopimelate ligase</fullName>
    </alternativeName>
    <alternativeName>
        <fullName evidence="19">UDP-MurNAc-tripeptide synthetase</fullName>
    </alternativeName>
    <alternativeName>
        <fullName evidence="19">UDP-N-acetylmuramyl-tripeptide synthetase</fullName>
    </alternativeName>
</protein>
<feature type="binding site" evidence="19">
    <location>
        <position position="149"/>
    </location>
    <ligand>
        <name>UDP-N-acetyl-alpha-D-muramoyl-L-alanyl-D-glutamate</name>
        <dbReference type="ChEBI" id="CHEBI:83900"/>
    </ligand>
</feature>
<evidence type="ECO:0000256" key="12">
    <source>
        <dbReference type="ARBA" id="ARBA00050251"/>
    </source>
</evidence>
<dbReference type="Pfam" id="PF08245">
    <property type="entry name" value="Mur_ligase_M"/>
    <property type="match status" value="1"/>
</dbReference>
<dbReference type="Gene3D" id="3.40.1190.10">
    <property type="entry name" value="Mur-like, catalytic domain"/>
    <property type="match status" value="1"/>
</dbReference>
<dbReference type="InterPro" id="IPR000713">
    <property type="entry name" value="Mur_ligase_N"/>
</dbReference>
<evidence type="ECO:0000256" key="7">
    <source>
        <dbReference type="ARBA" id="ARBA00022840"/>
    </source>
</evidence>
<dbReference type="GO" id="GO:0009252">
    <property type="term" value="P:peptidoglycan biosynthetic process"/>
    <property type="evidence" value="ECO:0007669"/>
    <property type="project" value="UniProtKB-UniRule"/>
</dbReference>
<dbReference type="SUPFAM" id="SSF53244">
    <property type="entry name" value="MurD-like peptide ligases, peptide-binding domain"/>
    <property type="match status" value="1"/>
</dbReference>
<organism evidence="24 25">
    <name type="scientific">Lottiidibacillus patelloidae</name>
    <dbReference type="NCBI Taxonomy" id="2670334"/>
    <lineage>
        <taxon>Bacteria</taxon>
        <taxon>Bacillati</taxon>
        <taxon>Bacillota</taxon>
        <taxon>Bacilli</taxon>
        <taxon>Bacillales</taxon>
        <taxon>Bacillaceae</taxon>
        <taxon>Lottiidibacillus</taxon>
    </lineage>
</organism>
<dbReference type="InterPro" id="IPR004101">
    <property type="entry name" value="Mur_ligase_C"/>
</dbReference>
<feature type="domain" description="Mur ligase N-terminal catalytic" evidence="21">
    <location>
        <begin position="24"/>
        <end position="94"/>
    </location>
</feature>
<feature type="binding site" evidence="19">
    <location>
        <begin position="150"/>
        <end position="151"/>
    </location>
    <ligand>
        <name>UDP-N-acetyl-alpha-D-muramoyl-L-alanyl-D-glutamate</name>
        <dbReference type="ChEBI" id="CHEBI:83900"/>
    </ligand>
</feature>
<dbReference type="InterPro" id="IPR036615">
    <property type="entry name" value="Mur_ligase_C_dom_sf"/>
</dbReference>
<keyword evidence="5 19" id="KW-0132">Cell division</keyword>
<feature type="binding site" evidence="19">
    <location>
        <position position="457"/>
    </location>
    <ligand>
        <name>meso-2,6-diaminopimelate</name>
        <dbReference type="ChEBI" id="CHEBI:57791"/>
    </ligand>
</feature>
<keyword evidence="4 19" id="KW-0436">Ligase</keyword>
<evidence type="ECO:0000256" key="18">
    <source>
        <dbReference type="ARBA" id="ARBA00081560"/>
    </source>
</evidence>
<feature type="binding site" evidence="19">
    <location>
        <position position="177"/>
    </location>
    <ligand>
        <name>UDP-N-acetyl-alpha-D-muramoyl-L-alanyl-D-glutamate</name>
        <dbReference type="ChEBI" id="CHEBI:83900"/>
    </ligand>
</feature>
<dbReference type="PANTHER" id="PTHR23135">
    <property type="entry name" value="MUR LIGASE FAMILY MEMBER"/>
    <property type="match status" value="1"/>
</dbReference>
<evidence type="ECO:0000256" key="19">
    <source>
        <dbReference type="HAMAP-Rule" id="MF_00208"/>
    </source>
</evidence>
<evidence type="ECO:0000256" key="1">
    <source>
        <dbReference type="ARBA" id="ARBA00004752"/>
    </source>
</evidence>
<feature type="short sequence motif" description="Meso-diaminopimelate recognition motif" evidence="19">
    <location>
        <begin position="407"/>
        <end position="410"/>
    </location>
</feature>
<dbReference type="EMBL" id="NPIA01000001">
    <property type="protein sequence ID" value="OZM58758.1"/>
    <property type="molecule type" value="Genomic_DNA"/>
</dbReference>
<dbReference type="GO" id="GO:0000287">
    <property type="term" value="F:magnesium ion binding"/>
    <property type="evidence" value="ECO:0007669"/>
    <property type="project" value="UniProtKB-UniRule"/>
</dbReference>
<keyword evidence="3 19" id="KW-0963">Cytoplasm</keyword>
<gene>
    <name evidence="19" type="primary">murE</name>
    <name evidence="24" type="ORF">CIB95_02750</name>
</gene>
<keyword evidence="25" id="KW-1185">Reference proteome</keyword>
<dbReference type="HAMAP" id="MF_00208">
    <property type="entry name" value="MurE"/>
    <property type="match status" value="1"/>
</dbReference>
<evidence type="ECO:0000256" key="15">
    <source>
        <dbReference type="ARBA" id="ARBA00072883"/>
    </source>
</evidence>
<dbReference type="NCBIfam" id="NF001124">
    <property type="entry name" value="PRK00139.1-2"/>
    <property type="match status" value="1"/>
</dbReference>
<dbReference type="AlphaFoldDB" id="A0A263BYQ8"/>
<evidence type="ECO:0000256" key="6">
    <source>
        <dbReference type="ARBA" id="ARBA00022741"/>
    </source>
</evidence>
<dbReference type="Pfam" id="PF01225">
    <property type="entry name" value="Mur_ligase"/>
    <property type="match status" value="1"/>
</dbReference>
<comment type="function">
    <text evidence="13 19">Catalyzes the addition of meso-diaminopimelic acid to the nucleotide precursor UDP-N-acetylmuramoyl-L-alanyl-D-glutamate (UMAG) in the biosynthesis of bacterial cell-wall peptidoglycan.</text>
</comment>
<proteinExistence type="inferred from homology"/>
<dbReference type="Gene3D" id="3.40.1390.10">
    <property type="entry name" value="MurE/MurF, N-terminal domain"/>
    <property type="match status" value="1"/>
</dbReference>
<evidence type="ECO:0000256" key="17">
    <source>
        <dbReference type="ARBA" id="ARBA00076158"/>
    </source>
</evidence>
<dbReference type="SUPFAM" id="SSF53623">
    <property type="entry name" value="MurD-like peptide ligases, catalytic domain"/>
    <property type="match status" value="1"/>
</dbReference>
<dbReference type="GO" id="GO:0008765">
    <property type="term" value="F:UDP-N-acetylmuramoylalanyl-D-glutamate-2,6-diaminopimelate ligase activity"/>
    <property type="evidence" value="ECO:0007669"/>
    <property type="project" value="UniProtKB-UniRule"/>
</dbReference>
<dbReference type="FunFam" id="3.90.190.20:FF:000006">
    <property type="entry name" value="UDP-N-acetylmuramoyl-L-alanyl-D-glutamate--2,6-diaminopimelate ligase"/>
    <property type="match status" value="1"/>
</dbReference>
<feature type="binding site" evidence="19">
    <location>
        <position position="461"/>
    </location>
    <ligand>
        <name>meso-2,6-diaminopimelate</name>
        <dbReference type="ChEBI" id="CHEBI:57791"/>
    </ligand>
</feature>
<reference evidence="24 25" key="2">
    <citation type="submission" date="2017-09" db="EMBL/GenBank/DDBJ databases">
        <title>Bacillus patelloidae sp. nov., isolated from the intestinal tract of a marine limpet.</title>
        <authorList>
            <person name="Liu R."/>
            <person name="Dong C."/>
            <person name="Shao Z."/>
        </authorList>
    </citation>
    <scope>NUCLEOTIDE SEQUENCE [LARGE SCALE GENOMIC DNA]</scope>
    <source>
        <strain evidence="24 25">SA5d-4</strain>
    </source>
</reference>
<evidence type="ECO:0000259" key="22">
    <source>
        <dbReference type="Pfam" id="PF02875"/>
    </source>
</evidence>
<dbReference type="NCBIfam" id="TIGR01085">
    <property type="entry name" value="murE"/>
    <property type="match status" value="1"/>
</dbReference>
<evidence type="ECO:0000259" key="23">
    <source>
        <dbReference type="Pfam" id="PF08245"/>
    </source>
</evidence>
<feature type="domain" description="Mur ligase C-terminal" evidence="22">
    <location>
        <begin position="334"/>
        <end position="459"/>
    </location>
</feature>
<evidence type="ECO:0000256" key="4">
    <source>
        <dbReference type="ARBA" id="ARBA00022598"/>
    </source>
</evidence>
<dbReference type="GO" id="GO:0071555">
    <property type="term" value="P:cell wall organization"/>
    <property type="evidence" value="ECO:0007669"/>
    <property type="project" value="UniProtKB-KW"/>
</dbReference>
<keyword evidence="7 19" id="KW-0067">ATP-binding</keyword>
<comment type="catalytic activity">
    <reaction evidence="12 19">
        <text>UDP-N-acetyl-alpha-D-muramoyl-L-alanyl-D-glutamate + meso-2,6-diaminopimelate + ATP = UDP-N-acetyl-alpha-D-muramoyl-L-alanyl-gamma-D-glutamyl-meso-2,6-diaminopimelate + ADP + phosphate + H(+)</text>
        <dbReference type="Rhea" id="RHEA:23676"/>
        <dbReference type="ChEBI" id="CHEBI:15378"/>
        <dbReference type="ChEBI" id="CHEBI:30616"/>
        <dbReference type="ChEBI" id="CHEBI:43474"/>
        <dbReference type="ChEBI" id="CHEBI:57791"/>
        <dbReference type="ChEBI" id="CHEBI:83900"/>
        <dbReference type="ChEBI" id="CHEBI:83905"/>
        <dbReference type="ChEBI" id="CHEBI:456216"/>
        <dbReference type="EC" id="6.3.2.13"/>
    </reaction>
</comment>
<dbReference type="GO" id="GO:0004326">
    <property type="term" value="F:tetrahydrofolylpolyglutamate synthase activity"/>
    <property type="evidence" value="ECO:0007669"/>
    <property type="project" value="InterPro"/>
</dbReference>
<dbReference type="RefSeq" id="WP_094922150.1">
    <property type="nucleotide sequence ID" value="NZ_NPIA01000001.1"/>
</dbReference>
<dbReference type="GO" id="GO:0005737">
    <property type="term" value="C:cytoplasm"/>
    <property type="evidence" value="ECO:0007669"/>
    <property type="project" value="UniProtKB-SubCell"/>
</dbReference>
<evidence type="ECO:0000256" key="14">
    <source>
        <dbReference type="ARBA" id="ARBA00066633"/>
    </source>
</evidence>
<dbReference type="SUPFAM" id="SSF63418">
    <property type="entry name" value="MurE/MurF N-terminal domain"/>
    <property type="match status" value="1"/>
</dbReference>
<evidence type="ECO:0000256" key="9">
    <source>
        <dbReference type="ARBA" id="ARBA00022984"/>
    </source>
</evidence>
<dbReference type="InterPro" id="IPR013221">
    <property type="entry name" value="Mur_ligase_cen"/>
</dbReference>
<evidence type="ECO:0000256" key="20">
    <source>
        <dbReference type="RuleBase" id="RU004135"/>
    </source>
</evidence>
<comment type="cofactor">
    <cofactor evidence="19">
        <name>Mg(2+)</name>
        <dbReference type="ChEBI" id="CHEBI:18420"/>
    </cofactor>
</comment>
<keyword evidence="11 19" id="KW-0961">Cell wall biogenesis/degradation</keyword>
<feature type="binding site" evidence="19">
    <location>
        <position position="185"/>
    </location>
    <ligand>
        <name>UDP-N-acetyl-alpha-D-muramoyl-L-alanyl-D-glutamate</name>
        <dbReference type="ChEBI" id="CHEBI:83900"/>
    </ligand>
</feature>
<evidence type="ECO:0000256" key="5">
    <source>
        <dbReference type="ARBA" id="ARBA00022618"/>
    </source>
</evidence>
<evidence type="ECO:0000256" key="10">
    <source>
        <dbReference type="ARBA" id="ARBA00023306"/>
    </source>
</evidence>
<dbReference type="GO" id="GO:0008360">
    <property type="term" value="P:regulation of cell shape"/>
    <property type="evidence" value="ECO:0007669"/>
    <property type="project" value="UniProtKB-KW"/>
</dbReference>
<comment type="subcellular location">
    <subcellularLocation>
        <location evidence="19 20">Cytoplasm</location>
    </subcellularLocation>
</comment>
<feature type="domain" description="Mur ligase central" evidence="23">
    <location>
        <begin position="106"/>
        <end position="311"/>
    </location>
</feature>
<feature type="binding site" evidence="19">
    <location>
        <position position="383"/>
    </location>
    <ligand>
        <name>meso-2,6-diaminopimelate</name>
        <dbReference type="ChEBI" id="CHEBI:57791"/>
    </ligand>
</feature>
<feature type="modified residue" description="N6-carboxylysine" evidence="19">
    <location>
        <position position="217"/>
    </location>
</feature>
<dbReference type="InterPro" id="IPR005761">
    <property type="entry name" value="UDP-N-AcMur-Glu-dNH2Pim_ligase"/>
</dbReference>
<keyword evidence="6 19" id="KW-0547">Nucleotide-binding</keyword>
<keyword evidence="10 19" id="KW-0131">Cell cycle</keyword>
<evidence type="ECO:0000259" key="21">
    <source>
        <dbReference type="Pfam" id="PF01225"/>
    </source>
</evidence>
<dbReference type="PROSITE" id="PS01011">
    <property type="entry name" value="FOLYLPOLYGLU_SYNT_1"/>
    <property type="match status" value="1"/>
</dbReference>
<comment type="caution">
    <text evidence="24">The sequence shown here is derived from an EMBL/GenBank/DDBJ whole genome shotgun (WGS) entry which is preliminary data.</text>
</comment>
<dbReference type="UniPathway" id="UPA00219"/>
<comment type="pathway">
    <text evidence="1 19 20">Cell wall biogenesis; peptidoglycan biosynthesis.</text>
</comment>
<comment type="similarity">
    <text evidence="2 19">Belongs to the MurCDEF family. MurE subfamily.</text>
</comment>
<accession>A0A263BYQ8</accession>
<feature type="binding site" evidence="19">
    <location>
        <begin position="108"/>
        <end position="114"/>
    </location>
    <ligand>
        <name>ATP</name>
        <dbReference type="ChEBI" id="CHEBI:30616"/>
    </ligand>
</feature>
<reference evidence="25" key="1">
    <citation type="submission" date="2017-08" db="EMBL/GenBank/DDBJ databases">
        <authorList>
            <person name="Huang Z."/>
        </authorList>
    </citation>
    <scope>NUCLEOTIDE SEQUENCE [LARGE SCALE GENOMIC DNA]</scope>
    <source>
        <strain evidence="25">SA5d-4</strain>
    </source>
</reference>
<sequence length="486" mass="54334">MKLEALLKHLFSYTYEGDTNINLSSIEIDSRLQQEGSLFVCIRGSNNDGHQFAKQAVDNGAVAVVAEYKLKLDVPVIVVPNTKKALAILADAFYGKPSQKMKLIGITGTNGKTTISYLLEKILQDRQMKTGLIGTINMKINNESYDVKNTTPDALFLQRAFRRMLDNDVEIVIMEVSSHALDYGRVWGCDFNIAVFTNLSQEHLDYHKTMVEYKYAKSLLFSQLGNTYHEENKKIAIINEDDEQAMTMKKVTSAHTLSYSIEKKADFRAKEIDYNGEGTTFTLVTAHEEMKVQLKLLGIFSVYNALAAIATSFAAGVPVKESVRSLEKVTGVPGRFEVVQAGQKFPVIVDYAHTPDSLENALITINEFARGKIFVVVGCGGDRDKIKRPLMASIAEQYSDVTIFTSDNPRTEDPEKIIKDMEEGVKGKEYLVILNREKAIKYAVSQATDNDVILIAGKGHETYQTIGTKNYKFDDREVARNAIKEL</sequence>
<evidence type="ECO:0000313" key="25">
    <source>
        <dbReference type="Proteomes" id="UP000217083"/>
    </source>
</evidence>
<keyword evidence="8 19" id="KW-0133">Cell shape</keyword>
<keyword evidence="19" id="KW-0460">Magnesium</keyword>
<dbReference type="InterPro" id="IPR018109">
    <property type="entry name" value="Folylpolyglutamate_synth_CS"/>
</dbReference>
<evidence type="ECO:0000256" key="3">
    <source>
        <dbReference type="ARBA" id="ARBA00022490"/>
    </source>
</evidence>
<comment type="PTM">
    <text evidence="19">Carboxylation is probably crucial for Mg(2+) binding and, consequently, for the gamma-phosphate positioning of ATP.</text>
</comment>
<evidence type="ECO:0000256" key="16">
    <source>
        <dbReference type="ARBA" id="ARBA00075482"/>
    </source>
</evidence>
<dbReference type="PANTHER" id="PTHR23135:SF4">
    <property type="entry name" value="UDP-N-ACETYLMURAMOYL-L-ALANYL-D-GLUTAMATE--2,6-DIAMINOPIMELATE LIGASE MURE HOMOLOG, CHLOROPLASTIC"/>
    <property type="match status" value="1"/>
</dbReference>
<comment type="caution">
    <text evidence="19">Lacks conserved residue(s) required for the propagation of feature annotation.</text>
</comment>
<evidence type="ECO:0000256" key="2">
    <source>
        <dbReference type="ARBA" id="ARBA00005898"/>
    </source>
</evidence>
<dbReference type="Pfam" id="PF02875">
    <property type="entry name" value="Mur_ligase_C"/>
    <property type="match status" value="1"/>
</dbReference>
<evidence type="ECO:0000256" key="13">
    <source>
        <dbReference type="ARBA" id="ARBA00056782"/>
    </source>
</evidence>
<dbReference type="InterPro" id="IPR036565">
    <property type="entry name" value="Mur-like_cat_sf"/>
</dbReference>
<keyword evidence="9 19" id="KW-0573">Peptidoglycan synthesis</keyword>
<dbReference type="GO" id="GO:0005524">
    <property type="term" value="F:ATP binding"/>
    <property type="evidence" value="ECO:0007669"/>
    <property type="project" value="UniProtKB-UniRule"/>
</dbReference>
<feature type="binding site" evidence="19">
    <location>
        <position position="30"/>
    </location>
    <ligand>
        <name>UDP-N-acetyl-alpha-D-muramoyl-L-alanyl-D-glutamate</name>
        <dbReference type="ChEBI" id="CHEBI:83900"/>
    </ligand>
</feature>
<feature type="binding site" evidence="19">
    <location>
        <begin position="407"/>
        <end position="410"/>
    </location>
    <ligand>
        <name>meso-2,6-diaminopimelate</name>
        <dbReference type="ChEBI" id="CHEBI:57791"/>
    </ligand>
</feature>